<dbReference type="PANTHER" id="PTHR42718">
    <property type="entry name" value="MAJOR FACILITATOR SUPERFAMILY MULTIDRUG TRANSPORTER MFSC"/>
    <property type="match status" value="1"/>
</dbReference>
<sequence>MAHDQSVEARPDPRRWKALALLGTAFFMVILDSTIVLTAVPSMQEDLRLSVSGVQWVLIGYALAFGGLMLLGGRVADLLGRRRVFMAGVALFAVSSLLCGLAWTGGVLIVSRAVQGVSAALMAPTALSIVMSMFGEGADRNKALGIWGGLGGVGATAGLLVGGVVTAGLGWEWIFYINVPVAIALLALSPLLLQKGQASAAIRTFDAAGATTITAALLLLVYAVFKLPESGWASVQTTGLLMAASVLVAVFVVVESRSAAPLVPLRVFRMRTLVSGNLTIFTVGLAVDGMLFPLTLYAQEVLGYSALQFGLLSAVMTVMSIAGAMAGQSLVTRLGVRATAVPSMLLMGLGSLLLVRVPADGSFVNDLLLGLLIFGPGLGGAFVASQIAALTGVSEEESGLASGLVDTSFNIGSAVGISIVTMVAVSRTDQLLATGRPAPVALAEGYQSAFWATVVFAGVGLLAALLLRGTPDTSRPAEQVDAEPVATPK</sequence>
<dbReference type="PANTHER" id="PTHR42718:SF46">
    <property type="entry name" value="BLR6921 PROTEIN"/>
    <property type="match status" value="1"/>
</dbReference>
<protein>
    <submittedName>
        <fullName evidence="9">MFS transporter</fullName>
    </submittedName>
</protein>
<feature type="domain" description="Major facilitator superfamily (MFS) profile" evidence="8">
    <location>
        <begin position="18"/>
        <end position="475"/>
    </location>
</feature>
<dbReference type="PROSITE" id="PS50850">
    <property type="entry name" value="MFS"/>
    <property type="match status" value="1"/>
</dbReference>
<feature type="transmembrane region" description="Helical" evidence="7">
    <location>
        <begin position="205"/>
        <end position="225"/>
    </location>
</feature>
<evidence type="ECO:0000313" key="9">
    <source>
        <dbReference type="EMBL" id="TMR02184.1"/>
    </source>
</evidence>
<dbReference type="Proteomes" id="UP000309174">
    <property type="component" value="Unassembled WGS sequence"/>
</dbReference>
<evidence type="ECO:0000256" key="6">
    <source>
        <dbReference type="ARBA" id="ARBA00023136"/>
    </source>
</evidence>
<feature type="transmembrane region" description="Helical" evidence="7">
    <location>
        <begin position="445"/>
        <end position="467"/>
    </location>
</feature>
<dbReference type="InterPro" id="IPR011701">
    <property type="entry name" value="MFS"/>
</dbReference>
<dbReference type="EMBL" id="VCKW01000054">
    <property type="protein sequence ID" value="TMR02184.1"/>
    <property type="molecule type" value="Genomic_DNA"/>
</dbReference>
<feature type="transmembrane region" description="Helical" evidence="7">
    <location>
        <begin position="20"/>
        <end position="41"/>
    </location>
</feature>
<dbReference type="CDD" id="cd17321">
    <property type="entry name" value="MFS_MMR_MDR_like"/>
    <property type="match status" value="1"/>
</dbReference>
<dbReference type="Gene3D" id="1.20.1250.20">
    <property type="entry name" value="MFS general substrate transporter like domains"/>
    <property type="match status" value="1"/>
</dbReference>
<feature type="transmembrane region" description="Helical" evidence="7">
    <location>
        <begin position="53"/>
        <end position="72"/>
    </location>
</feature>
<dbReference type="Gene3D" id="1.20.1720.10">
    <property type="entry name" value="Multidrug resistance protein D"/>
    <property type="match status" value="1"/>
</dbReference>
<comment type="subcellular location">
    <subcellularLocation>
        <location evidence="1">Cell membrane</location>
        <topology evidence="1">Multi-pass membrane protein</topology>
    </subcellularLocation>
</comment>
<evidence type="ECO:0000259" key="8">
    <source>
        <dbReference type="PROSITE" id="PS50850"/>
    </source>
</evidence>
<comment type="caution">
    <text evidence="9">The sequence shown here is derived from an EMBL/GenBank/DDBJ whole genome shotgun (WGS) entry which is preliminary data.</text>
</comment>
<evidence type="ECO:0000256" key="2">
    <source>
        <dbReference type="ARBA" id="ARBA00022448"/>
    </source>
</evidence>
<evidence type="ECO:0000256" key="7">
    <source>
        <dbReference type="SAM" id="Phobius"/>
    </source>
</evidence>
<gene>
    <name evidence="9" type="ORF">ETD83_13290</name>
</gene>
<evidence type="ECO:0000313" key="10">
    <source>
        <dbReference type="Proteomes" id="UP000309174"/>
    </source>
</evidence>
<dbReference type="PROSITE" id="PS00216">
    <property type="entry name" value="SUGAR_TRANSPORT_1"/>
    <property type="match status" value="1"/>
</dbReference>
<feature type="transmembrane region" description="Helical" evidence="7">
    <location>
        <begin position="231"/>
        <end position="254"/>
    </location>
</feature>
<accession>A0A5C4JD63</accession>
<keyword evidence="5 7" id="KW-1133">Transmembrane helix</keyword>
<keyword evidence="10" id="KW-1185">Reference proteome</keyword>
<dbReference type="GO" id="GO:0022857">
    <property type="term" value="F:transmembrane transporter activity"/>
    <property type="evidence" value="ECO:0007669"/>
    <property type="project" value="InterPro"/>
</dbReference>
<keyword evidence="3" id="KW-1003">Cell membrane</keyword>
<evidence type="ECO:0000256" key="1">
    <source>
        <dbReference type="ARBA" id="ARBA00004651"/>
    </source>
</evidence>
<feature type="transmembrane region" description="Helical" evidence="7">
    <location>
        <begin position="367"/>
        <end position="391"/>
    </location>
</feature>
<dbReference type="InterPro" id="IPR005829">
    <property type="entry name" value="Sugar_transporter_CS"/>
</dbReference>
<feature type="transmembrane region" description="Helical" evidence="7">
    <location>
        <begin position="116"/>
        <end position="134"/>
    </location>
</feature>
<dbReference type="GO" id="GO:0005886">
    <property type="term" value="C:plasma membrane"/>
    <property type="evidence" value="ECO:0007669"/>
    <property type="project" value="UniProtKB-SubCell"/>
</dbReference>
<evidence type="ECO:0000256" key="4">
    <source>
        <dbReference type="ARBA" id="ARBA00022692"/>
    </source>
</evidence>
<feature type="transmembrane region" description="Helical" evidence="7">
    <location>
        <begin position="146"/>
        <end position="167"/>
    </location>
</feature>
<dbReference type="InterPro" id="IPR036259">
    <property type="entry name" value="MFS_trans_sf"/>
</dbReference>
<keyword evidence="4 7" id="KW-0812">Transmembrane</keyword>
<feature type="transmembrane region" description="Helical" evidence="7">
    <location>
        <begin position="274"/>
        <end position="295"/>
    </location>
</feature>
<feature type="transmembrane region" description="Helical" evidence="7">
    <location>
        <begin position="301"/>
        <end position="322"/>
    </location>
</feature>
<feature type="transmembrane region" description="Helical" evidence="7">
    <location>
        <begin position="84"/>
        <end position="110"/>
    </location>
</feature>
<reference evidence="9 10" key="1">
    <citation type="submission" date="2019-05" db="EMBL/GenBank/DDBJ databases">
        <title>Draft genome sequence of Actinomadura sp. 14C53.</title>
        <authorList>
            <person name="Saricaoglu S."/>
            <person name="Isik K."/>
        </authorList>
    </citation>
    <scope>NUCLEOTIDE SEQUENCE [LARGE SCALE GENOMIC DNA]</scope>
    <source>
        <strain evidence="9 10">14C53</strain>
    </source>
</reference>
<keyword evidence="6 7" id="KW-0472">Membrane</keyword>
<feature type="transmembrane region" description="Helical" evidence="7">
    <location>
        <begin position="334"/>
        <end position="355"/>
    </location>
</feature>
<proteinExistence type="predicted"/>
<keyword evidence="2" id="KW-0813">Transport</keyword>
<dbReference type="SUPFAM" id="SSF103473">
    <property type="entry name" value="MFS general substrate transporter"/>
    <property type="match status" value="1"/>
</dbReference>
<evidence type="ECO:0000256" key="5">
    <source>
        <dbReference type="ARBA" id="ARBA00022989"/>
    </source>
</evidence>
<feature type="transmembrane region" description="Helical" evidence="7">
    <location>
        <begin position="173"/>
        <end position="193"/>
    </location>
</feature>
<dbReference type="AlphaFoldDB" id="A0A5C4JD63"/>
<dbReference type="OrthoDB" id="7375466at2"/>
<organism evidence="9 10">
    <name type="scientific">Actinomadura soli</name>
    <dbReference type="NCBI Taxonomy" id="2508997"/>
    <lineage>
        <taxon>Bacteria</taxon>
        <taxon>Bacillati</taxon>
        <taxon>Actinomycetota</taxon>
        <taxon>Actinomycetes</taxon>
        <taxon>Streptosporangiales</taxon>
        <taxon>Thermomonosporaceae</taxon>
        <taxon>Actinomadura</taxon>
    </lineage>
</organism>
<feature type="transmembrane region" description="Helical" evidence="7">
    <location>
        <begin position="403"/>
        <end position="425"/>
    </location>
</feature>
<evidence type="ECO:0000256" key="3">
    <source>
        <dbReference type="ARBA" id="ARBA00022475"/>
    </source>
</evidence>
<dbReference type="InterPro" id="IPR020846">
    <property type="entry name" value="MFS_dom"/>
</dbReference>
<dbReference type="Pfam" id="PF07690">
    <property type="entry name" value="MFS_1"/>
    <property type="match status" value="1"/>
</dbReference>
<name>A0A5C4JD63_9ACTN</name>